<evidence type="ECO:0000256" key="6">
    <source>
        <dbReference type="RuleBase" id="RU000471"/>
    </source>
</evidence>
<comment type="subcellular location">
    <subcellularLocation>
        <location evidence="5 6">Cell membrane</location>
        <topology evidence="5 6">Multi-pass membrane protein</topology>
    </subcellularLocation>
    <subcellularLocation>
        <location evidence="1">Membrane</location>
        <topology evidence="1">Multi-pass membrane protein</topology>
    </subcellularLocation>
</comment>
<feature type="transmembrane region" description="Helical" evidence="5">
    <location>
        <begin position="307"/>
        <end position="326"/>
    </location>
</feature>
<accession>A0ABT0L9Q6</accession>
<keyword evidence="5 6" id="KW-0520">NAD</keyword>
<comment type="catalytic activity">
    <reaction evidence="5">
        <text>a quinone + NADH + 5 H(+)(in) = a quinol + NAD(+) + 4 H(+)(out)</text>
        <dbReference type="Rhea" id="RHEA:57888"/>
        <dbReference type="ChEBI" id="CHEBI:15378"/>
        <dbReference type="ChEBI" id="CHEBI:24646"/>
        <dbReference type="ChEBI" id="CHEBI:57540"/>
        <dbReference type="ChEBI" id="CHEBI:57945"/>
        <dbReference type="ChEBI" id="CHEBI:132124"/>
    </reaction>
</comment>
<dbReference type="NCBIfam" id="NF004741">
    <property type="entry name" value="PRK06076.1-2"/>
    <property type="match status" value="1"/>
</dbReference>
<feature type="transmembrane region" description="Helical" evidence="5">
    <location>
        <begin position="155"/>
        <end position="175"/>
    </location>
</feature>
<comment type="similarity">
    <text evidence="5 6">Belongs to the complex I subunit 1 family.</text>
</comment>
<dbReference type="PANTHER" id="PTHR11432:SF3">
    <property type="entry name" value="NADH-UBIQUINONE OXIDOREDUCTASE CHAIN 1"/>
    <property type="match status" value="1"/>
</dbReference>
<evidence type="ECO:0000256" key="5">
    <source>
        <dbReference type="HAMAP-Rule" id="MF_01350"/>
    </source>
</evidence>
<evidence type="ECO:0000256" key="2">
    <source>
        <dbReference type="ARBA" id="ARBA00022692"/>
    </source>
</evidence>
<keyword evidence="4 5" id="KW-0472">Membrane</keyword>
<feature type="transmembrane region" description="Helical" evidence="5">
    <location>
        <begin position="87"/>
        <end position="107"/>
    </location>
</feature>
<dbReference type="RefSeq" id="WP_248939373.1">
    <property type="nucleotide sequence ID" value="NZ_JAKIKS010000017.1"/>
</dbReference>
<evidence type="ECO:0000313" key="8">
    <source>
        <dbReference type="Proteomes" id="UP001203423"/>
    </source>
</evidence>
<sequence>MNTEFFIYWIVAIIGMFITCIVLVLAAGYMVFLERRGLALFQDRYGPNRVGPFGLLQPIADALKLLTKEFFTPHFADRWLYMLAPRLVVFAVLVSFTVIPLAPGISWASGLNIGLLLILALSSLHIYGVFLGGWASHSQYSQLGSIRTIAQLISYELAMGLSLLGVVILAGSFSIDDIIKAQTIPYIFLQPIGFVIFFLAGIAETHRLPFDMPEAENELAAGYNTEYGGMAFAMFFLGEYLGIILISALTTVLFLGGWHGPFVEDWPWLGAVWLLLKVACILFFFVWMRASVPRTRYDQLMNFGWKYLLPLSLLNVIATALICSFWL</sequence>
<dbReference type="PROSITE" id="PS00667">
    <property type="entry name" value="COMPLEX1_ND1_1"/>
    <property type="match status" value="1"/>
</dbReference>
<dbReference type="PANTHER" id="PTHR11432">
    <property type="entry name" value="NADH DEHYDROGENASE SUBUNIT 1"/>
    <property type="match status" value="1"/>
</dbReference>
<evidence type="ECO:0000256" key="3">
    <source>
        <dbReference type="ARBA" id="ARBA00022989"/>
    </source>
</evidence>
<reference evidence="7 8" key="1">
    <citation type="submission" date="2022-01" db="EMBL/GenBank/DDBJ databases">
        <title>Whole genome-based taxonomy of the Shewanellaceae.</title>
        <authorList>
            <person name="Martin-Rodriguez A.J."/>
        </authorList>
    </citation>
    <scope>NUCLEOTIDE SEQUENCE [LARGE SCALE GENOMIC DNA]</scope>
    <source>
        <strain evidence="7 8">DSM 17177</strain>
    </source>
</reference>
<feature type="transmembrane region" description="Helical" evidence="5">
    <location>
        <begin position="187"/>
        <end position="203"/>
    </location>
</feature>
<comment type="subunit">
    <text evidence="5">NDH-1 is composed of 13 different subunits. Subunits NuoA, H, J, K, L, M, N constitute the membrane sector of the complex.</text>
</comment>
<keyword evidence="5" id="KW-1278">Translocase</keyword>
<dbReference type="EMBL" id="JAKIKS010000017">
    <property type="protein sequence ID" value="MCL1124090.1"/>
    <property type="molecule type" value="Genomic_DNA"/>
</dbReference>
<feature type="transmembrane region" description="Helical" evidence="5">
    <location>
        <begin position="266"/>
        <end position="287"/>
    </location>
</feature>
<keyword evidence="5" id="KW-0830">Ubiquinone</keyword>
<keyword evidence="5" id="KW-0874">Quinone</keyword>
<dbReference type="InterPro" id="IPR001694">
    <property type="entry name" value="NADH_UbQ_OxRdtase_su1/FPO"/>
</dbReference>
<name>A0ABT0L9Q6_9GAMM</name>
<evidence type="ECO:0000256" key="4">
    <source>
        <dbReference type="ARBA" id="ARBA00023136"/>
    </source>
</evidence>
<comment type="caution">
    <text evidence="7">The sequence shown here is derived from an EMBL/GenBank/DDBJ whole genome shotgun (WGS) entry which is preliminary data.</text>
</comment>
<keyword evidence="8" id="KW-1185">Reference proteome</keyword>
<dbReference type="GO" id="GO:0016491">
    <property type="term" value="F:oxidoreductase activity"/>
    <property type="evidence" value="ECO:0007669"/>
    <property type="project" value="UniProtKB-KW"/>
</dbReference>
<feature type="transmembrane region" description="Helical" evidence="5">
    <location>
        <begin position="113"/>
        <end position="134"/>
    </location>
</feature>
<dbReference type="EC" id="7.1.1.-" evidence="5"/>
<dbReference type="InterPro" id="IPR018086">
    <property type="entry name" value="NADH_UbQ_OxRdtase_su1_CS"/>
</dbReference>
<evidence type="ECO:0000313" key="7">
    <source>
        <dbReference type="EMBL" id="MCL1124090.1"/>
    </source>
</evidence>
<dbReference type="PROSITE" id="PS00668">
    <property type="entry name" value="COMPLEX1_ND1_2"/>
    <property type="match status" value="1"/>
</dbReference>
<keyword evidence="3 5" id="KW-1133">Transmembrane helix</keyword>
<dbReference type="Proteomes" id="UP001203423">
    <property type="component" value="Unassembled WGS sequence"/>
</dbReference>
<proteinExistence type="inferred from homology"/>
<feature type="transmembrane region" description="Helical" evidence="5">
    <location>
        <begin position="240"/>
        <end position="260"/>
    </location>
</feature>
<gene>
    <name evidence="5 7" type="primary">nuoH</name>
    <name evidence="7" type="ORF">L2764_06260</name>
</gene>
<dbReference type="HAMAP" id="MF_01350">
    <property type="entry name" value="NDH1_NuoH"/>
    <property type="match status" value="1"/>
</dbReference>
<evidence type="ECO:0000256" key="1">
    <source>
        <dbReference type="ARBA" id="ARBA00004141"/>
    </source>
</evidence>
<protein>
    <recommendedName>
        <fullName evidence="5">NADH-quinone oxidoreductase subunit H</fullName>
        <ecNumber evidence="5">7.1.1.-</ecNumber>
    </recommendedName>
    <alternativeName>
        <fullName evidence="5">NADH dehydrogenase I subunit H</fullName>
    </alternativeName>
    <alternativeName>
        <fullName evidence="5">NDH-1 subunit H</fullName>
    </alternativeName>
</protein>
<dbReference type="Pfam" id="PF00146">
    <property type="entry name" value="NADHdh"/>
    <property type="match status" value="1"/>
</dbReference>
<keyword evidence="2 5" id="KW-0812">Transmembrane</keyword>
<organism evidence="7 8">
    <name type="scientific">Shewanella surugensis</name>
    <dbReference type="NCBI Taxonomy" id="212020"/>
    <lineage>
        <taxon>Bacteria</taxon>
        <taxon>Pseudomonadati</taxon>
        <taxon>Pseudomonadota</taxon>
        <taxon>Gammaproteobacteria</taxon>
        <taxon>Alteromonadales</taxon>
        <taxon>Shewanellaceae</taxon>
        <taxon>Shewanella</taxon>
    </lineage>
</organism>
<keyword evidence="7" id="KW-0560">Oxidoreductase</keyword>
<feature type="transmembrane region" description="Helical" evidence="5">
    <location>
        <begin position="6"/>
        <end position="32"/>
    </location>
</feature>
<keyword evidence="5" id="KW-1003">Cell membrane</keyword>
<comment type="function">
    <text evidence="5">NDH-1 shuttles electrons from NADH, via FMN and iron-sulfur (Fe-S) centers, to quinones in the respiratory chain. The immediate electron acceptor for the enzyme in this species is believed to be ubiquinone. Couples the redox reaction to proton translocation (for every two electrons transferred, four hydrogen ions are translocated across the cytoplasmic membrane), and thus conserves the redox energy in a proton gradient. This subunit may bind ubiquinone.</text>
</comment>